<evidence type="ECO:0000313" key="9">
    <source>
        <dbReference type="Proteomes" id="UP001189429"/>
    </source>
</evidence>
<dbReference type="Pfam" id="PF13639">
    <property type="entry name" value="zf-RING_2"/>
    <property type="match status" value="1"/>
</dbReference>
<dbReference type="InterPro" id="IPR011016">
    <property type="entry name" value="Znf_RING-CH"/>
</dbReference>
<dbReference type="PROSITE" id="PS50089">
    <property type="entry name" value="ZF_RING_2"/>
    <property type="match status" value="1"/>
</dbReference>
<feature type="compositionally biased region" description="Low complexity" evidence="5">
    <location>
        <begin position="371"/>
        <end position="383"/>
    </location>
</feature>
<keyword evidence="6" id="KW-0812">Transmembrane</keyword>
<feature type="compositionally biased region" description="Low complexity" evidence="5">
    <location>
        <begin position="17"/>
        <end position="39"/>
    </location>
</feature>
<dbReference type="SUPFAM" id="SSF57850">
    <property type="entry name" value="RING/U-box"/>
    <property type="match status" value="1"/>
</dbReference>
<proteinExistence type="predicted"/>
<reference evidence="8" key="1">
    <citation type="submission" date="2023-10" db="EMBL/GenBank/DDBJ databases">
        <authorList>
            <person name="Chen Y."/>
            <person name="Shah S."/>
            <person name="Dougan E. K."/>
            <person name="Thang M."/>
            <person name="Chan C."/>
        </authorList>
    </citation>
    <scope>NUCLEOTIDE SEQUENCE [LARGE SCALE GENOMIC DNA]</scope>
</reference>
<dbReference type="InterPro" id="IPR001841">
    <property type="entry name" value="Znf_RING"/>
</dbReference>
<feature type="transmembrane region" description="Helical" evidence="6">
    <location>
        <begin position="121"/>
        <end position="140"/>
    </location>
</feature>
<dbReference type="InterPro" id="IPR053238">
    <property type="entry name" value="RING-H2_zinc_finger"/>
</dbReference>
<evidence type="ECO:0000313" key="8">
    <source>
        <dbReference type="EMBL" id="CAK0885620.1"/>
    </source>
</evidence>
<gene>
    <name evidence="8" type="ORF">PCOR1329_LOCUS67182</name>
</gene>
<sequence>METAPASDGDAWSTAHIGGIPSSQGPPTTPGSPAAPDAGRGQARSEGQPSGSPSAGTRTSTRRRGIRPRHPPHFQALLAATAGAVAIWLLDFAMTVLPVLDGIDGQSRQGRCAENDKQLDRNCRMIVGFFCIFLGVRVLLHSPGGAHQWAELGLMGPLRLYVFQLAVHGPLYIFCVTSALFVAQLMSTSQCEGYNPELYRGESGDGDYCAQVICPLRRFSFLSCIVGNFSVSLVFWRAQPRRAPPAPVSTRAAPGYIEQIAAVPYDAALFGDERPASAGRPRRYAGECPICLGAWEAGDDIRVPPCGHAFHKECLGQWLQTDRTCALCRRDVTMPGDDLEAARRPEGVPTGTAAVIGRSAAEPGDSDAEAALEPSASPAALRV</sequence>
<dbReference type="Proteomes" id="UP001189429">
    <property type="component" value="Unassembled WGS sequence"/>
</dbReference>
<keyword evidence="6" id="KW-1133">Transmembrane helix</keyword>
<dbReference type="SMART" id="SM00744">
    <property type="entry name" value="RINGv"/>
    <property type="match status" value="1"/>
</dbReference>
<dbReference type="Gene3D" id="3.30.40.10">
    <property type="entry name" value="Zinc/RING finger domain, C3HC4 (zinc finger)"/>
    <property type="match status" value="1"/>
</dbReference>
<dbReference type="EMBL" id="CAUYUJ010018693">
    <property type="protein sequence ID" value="CAK0885620.1"/>
    <property type="molecule type" value="Genomic_DNA"/>
</dbReference>
<feature type="compositionally biased region" description="Low complexity" evidence="5">
    <location>
        <begin position="49"/>
        <end position="59"/>
    </location>
</feature>
<feature type="transmembrane region" description="Helical" evidence="6">
    <location>
        <begin position="219"/>
        <end position="238"/>
    </location>
</feature>
<feature type="transmembrane region" description="Helical" evidence="6">
    <location>
        <begin position="160"/>
        <end position="183"/>
    </location>
</feature>
<feature type="domain" description="RING-type" evidence="7">
    <location>
        <begin position="288"/>
        <end position="329"/>
    </location>
</feature>
<accession>A0ABN9WKV4</accession>
<keyword evidence="6" id="KW-0472">Membrane</keyword>
<comment type="caution">
    <text evidence="8">The sequence shown here is derived from an EMBL/GenBank/DDBJ whole genome shotgun (WGS) entry which is preliminary data.</text>
</comment>
<protein>
    <recommendedName>
        <fullName evidence="7">RING-type domain-containing protein</fullName>
    </recommendedName>
</protein>
<dbReference type="PANTHER" id="PTHR14155">
    <property type="entry name" value="RING FINGER DOMAIN-CONTAINING"/>
    <property type="match status" value="1"/>
</dbReference>
<feature type="compositionally biased region" description="Basic residues" evidence="5">
    <location>
        <begin position="60"/>
        <end position="69"/>
    </location>
</feature>
<keyword evidence="2 4" id="KW-0863">Zinc-finger</keyword>
<feature type="region of interest" description="Disordered" evidence="5">
    <location>
        <begin position="360"/>
        <end position="383"/>
    </location>
</feature>
<evidence type="ECO:0000256" key="4">
    <source>
        <dbReference type="PROSITE-ProRule" id="PRU00175"/>
    </source>
</evidence>
<evidence type="ECO:0000256" key="5">
    <source>
        <dbReference type="SAM" id="MobiDB-lite"/>
    </source>
</evidence>
<keyword evidence="3" id="KW-0862">Zinc</keyword>
<name>A0ABN9WKV4_9DINO</name>
<dbReference type="InterPro" id="IPR013083">
    <property type="entry name" value="Znf_RING/FYVE/PHD"/>
</dbReference>
<feature type="region of interest" description="Disordered" evidence="5">
    <location>
        <begin position="1"/>
        <end position="69"/>
    </location>
</feature>
<dbReference type="PANTHER" id="PTHR14155:SF627">
    <property type="entry name" value="OS06G0192800 PROTEIN"/>
    <property type="match status" value="1"/>
</dbReference>
<feature type="transmembrane region" description="Helical" evidence="6">
    <location>
        <begin position="76"/>
        <end position="100"/>
    </location>
</feature>
<dbReference type="SMART" id="SM00184">
    <property type="entry name" value="RING"/>
    <property type="match status" value="1"/>
</dbReference>
<evidence type="ECO:0000256" key="1">
    <source>
        <dbReference type="ARBA" id="ARBA00022723"/>
    </source>
</evidence>
<evidence type="ECO:0000259" key="7">
    <source>
        <dbReference type="PROSITE" id="PS50089"/>
    </source>
</evidence>
<evidence type="ECO:0000256" key="6">
    <source>
        <dbReference type="SAM" id="Phobius"/>
    </source>
</evidence>
<keyword evidence="1" id="KW-0479">Metal-binding</keyword>
<keyword evidence="9" id="KW-1185">Reference proteome</keyword>
<evidence type="ECO:0000256" key="2">
    <source>
        <dbReference type="ARBA" id="ARBA00022771"/>
    </source>
</evidence>
<evidence type="ECO:0000256" key="3">
    <source>
        <dbReference type="ARBA" id="ARBA00022833"/>
    </source>
</evidence>
<organism evidence="8 9">
    <name type="scientific">Prorocentrum cordatum</name>
    <dbReference type="NCBI Taxonomy" id="2364126"/>
    <lineage>
        <taxon>Eukaryota</taxon>
        <taxon>Sar</taxon>
        <taxon>Alveolata</taxon>
        <taxon>Dinophyceae</taxon>
        <taxon>Prorocentrales</taxon>
        <taxon>Prorocentraceae</taxon>
        <taxon>Prorocentrum</taxon>
    </lineage>
</organism>